<evidence type="ECO:0000256" key="11">
    <source>
        <dbReference type="ARBA" id="ARBA00048823"/>
    </source>
</evidence>
<evidence type="ECO:0000256" key="12">
    <source>
        <dbReference type="HAMAP-Rule" id="MF_00176"/>
    </source>
</evidence>
<feature type="binding site" evidence="12">
    <location>
        <begin position="230"/>
        <end position="232"/>
    </location>
    <ligand>
        <name>L-serine</name>
        <dbReference type="ChEBI" id="CHEBI:33384"/>
    </ligand>
</feature>
<evidence type="ECO:0000256" key="15">
    <source>
        <dbReference type="SAM" id="MobiDB-lite"/>
    </source>
</evidence>
<evidence type="ECO:0000313" key="18">
    <source>
        <dbReference type="Proteomes" id="UP000199662"/>
    </source>
</evidence>
<dbReference type="EC" id="6.1.1.11" evidence="12"/>
<evidence type="ECO:0000256" key="2">
    <source>
        <dbReference type="ARBA" id="ARBA00005045"/>
    </source>
</evidence>
<comment type="function">
    <text evidence="12">Catalyzes the attachment of serine to tRNA(Ser). Is also able to aminoacylate tRNA(Sec) with serine, to form the misacylated tRNA L-seryl-tRNA(Sec), which will be further converted into selenocysteinyl-tRNA(Sec).</text>
</comment>
<evidence type="ECO:0000256" key="10">
    <source>
        <dbReference type="ARBA" id="ARBA00047929"/>
    </source>
</evidence>
<dbReference type="PRINTS" id="PR00981">
    <property type="entry name" value="TRNASYNTHSER"/>
</dbReference>
<dbReference type="InterPro" id="IPR002314">
    <property type="entry name" value="aa-tRNA-synt_IIb"/>
</dbReference>
<comment type="domain">
    <text evidence="12">Consists of two distinct domains, a catalytic core and a N-terminal extension that is involved in tRNA binding.</text>
</comment>
<evidence type="ECO:0000256" key="4">
    <source>
        <dbReference type="ARBA" id="ARBA00022490"/>
    </source>
</evidence>
<feature type="domain" description="Aminoacyl-transfer RNA synthetases class-II family profile" evidence="16">
    <location>
        <begin position="171"/>
        <end position="409"/>
    </location>
</feature>
<dbReference type="Proteomes" id="UP000199662">
    <property type="component" value="Unassembled WGS sequence"/>
</dbReference>
<dbReference type="Gene3D" id="1.10.287.40">
    <property type="entry name" value="Serine-tRNA synthetase, tRNA binding domain"/>
    <property type="match status" value="1"/>
</dbReference>
<dbReference type="InterPro" id="IPR015866">
    <property type="entry name" value="Ser-tRNA-synth_1_N"/>
</dbReference>
<evidence type="ECO:0000256" key="6">
    <source>
        <dbReference type="ARBA" id="ARBA00022741"/>
    </source>
</evidence>
<dbReference type="PANTHER" id="PTHR43697:SF1">
    <property type="entry name" value="SERINE--TRNA LIGASE"/>
    <property type="match status" value="1"/>
</dbReference>
<dbReference type="EMBL" id="FNZK01000001">
    <property type="protein sequence ID" value="SEI77765.1"/>
    <property type="molecule type" value="Genomic_DNA"/>
</dbReference>
<comment type="catalytic activity">
    <reaction evidence="11 12">
        <text>tRNA(Ser) + L-serine + ATP = L-seryl-tRNA(Ser) + AMP + diphosphate + H(+)</text>
        <dbReference type="Rhea" id="RHEA:12292"/>
        <dbReference type="Rhea" id="RHEA-COMP:9669"/>
        <dbReference type="Rhea" id="RHEA-COMP:9703"/>
        <dbReference type="ChEBI" id="CHEBI:15378"/>
        <dbReference type="ChEBI" id="CHEBI:30616"/>
        <dbReference type="ChEBI" id="CHEBI:33019"/>
        <dbReference type="ChEBI" id="CHEBI:33384"/>
        <dbReference type="ChEBI" id="CHEBI:78442"/>
        <dbReference type="ChEBI" id="CHEBI:78533"/>
        <dbReference type="ChEBI" id="CHEBI:456215"/>
        <dbReference type="EC" id="6.1.1.11"/>
    </reaction>
</comment>
<dbReference type="GO" id="GO:0005737">
    <property type="term" value="C:cytoplasm"/>
    <property type="evidence" value="ECO:0007669"/>
    <property type="project" value="UniProtKB-SubCell"/>
</dbReference>
<dbReference type="RefSeq" id="WP_091828289.1">
    <property type="nucleotide sequence ID" value="NZ_FNZK01000001.1"/>
</dbReference>
<dbReference type="STRING" id="84035.SAMN05660742_10114"/>
<comment type="caution">
    <text evidence="12">Lacks conserved residue(s) required for the propagation of feature annotation.</text>
</comment>
<dbReference type="PIRSF" id="PIRSF001529">
    <property type="entry name" value="Ser-tRNA-synth_IIa"/>
    <property type="match status" value="1"/>
</dbReference>
<dbReference type="SUPFAM" id="SSF55681">
    <property type="entry name" value="Class II aaRS and biotin synthetases"/>
    <property type="match status" value="1"/>
</dbReference>
<feature type="binding site" evidence="13">
    <location>
        <position position="382"/>
    </location>
    <ligand>
        <name>L-serine</name>
        <dbReference type="ChEBI" id="CHEBI:33384"/>
    </ligand>
</feature>
<evidence type="ECO:0000313" key="17">
    <source>
        <dbReference type="EMBL" id="SEI77765.1"/>
    </source>
</evidence>
<keyword evidence="9 12" id="KW-0030">Aminoacyl-tRNA synthetase</keyword>
<proteinExistence type="inferred from homology"/>
<feature type="compositionally biased region" description="Basic and acidic residues" evidence="15">
    <location>
        <begin position="114"/>
        <end position="125"/>
    </location>
</feature>
<dbReference type="PROSITE" id="PS50862">
    <property type="entry name" value="AA_TRNA_LIGASE_II"/>
    <property type="match status" value="1"/>
</dbReference>
<feature type="binding site" evidence="12 14">
    <location>
        <begin position="261"/>
        <end position="263"/>
    </location>
    <ligand>
        <name>ATP</name>
        <dbReference type="ChEBI" id="CHEBI:30616"/>
    </ligand>
</feature>
<feature type="binding site" evidence="13">
    <location>
        <position position="261"/>
    </location>
    <ligand>
        <name>L-serine</name>
        <dbReference type="ChEBI" id="CHEBI:33384"/>
    </ligand>
</feature>
<reference evidence="17 18" key="1">
    <citation type="submission" date="2016-10" db="EMBL/GenBank/DDBJ databases">
        <authorList>
            <person name="de Groot N.N."/>
        </authorList>
    </citation>
    <scope>NUCLEOTIDE SEQUENCE [LARGE SCALE GENOMIC DNA]</scope>
    <source>
        <strain evidence="17 18">DSM 2179</strain>
    </source>
</reference>
<gene>
    <name evidence="12" type="primary">serS</name>
    <name evidence="17" type="ORF">SAMN05660742_10114</name>
</gene>
<evidence type="ECO:0000256" key="3">
    <source>
        <dbReference type="ARBA" id="ARBA00010728"/>
    </source>
</evidence>
<dbReference type="GO" id="GO:0016260">
    <property type="term" value="P:selenocysteine biosynthetic process"/>
    <property type="evidence" value="ECO:0007669"/>
    <property type="project" value="UniProtKB-UniRule"/>
</dbReference>
<keyword evidence="7 12" id="KW-0067">ATP-binding</keyword>
<feature type="binding site" evidence="12 14">
    <location>
        <begin position="348"/>
        <end position="351"/>
    </location>
    <ligand>
        <name>ATP</name>
        <dbReference type="ChEBI" id="CHEBI:30616"/>
    </ligand>
</feature>
<dbReference type="Gene3D" id="3.30.930.10">
    <property type="entry name" value="Bira Bifunctional Protein, Domain 2"/>
    <property type="match status" value="1"/>
</dbReference>
<dbReference type="SUPFAM" id="SSF46589">
    <property type="entry name" value="tRNA-binding arm"/>
    <property type="match status" value="1"/>
</dbReference>
<dbReference type="InterPro" id="IPR033729">
    <property type="entry name" value="SerRS_core"/>
</dbReference>
<dbReference type="HAMAP" id="MF_00176">
    <property type="entry name" value="Ser_tRNA_synth_type1"/>
    <property type="match status" value="1"/>
</dbReference>
<comment type="catalytic activity">
    <reaction evidence="10 12">
        <text>tRNA(Sec) + L-serine + ATP = L-seryl-tRNA(Sec) + AMP + diphosphate + H(+)</text>
        <dbReference type="Rhea" id="RHEA:42580"/>
        <dbReference type="Rhea" id="RHEA-COMP:9742"/>
        <dbReference type="Rhea" id="RHEA-COMP:10128"/>
        <dbReference type="ChEBI" id="CHEBI:15378"/>
        <dbReference type="ChEBI" id="CHEBI:30616"/>
        <dbReference type="ChEBI" id="CHEBI:33019"/>
        <dbReference type="ChEBI" id="CHEBI:33384"/>
        <dbReference type="ChEBI" id="CHEBI:78442"/>
        <dbReference type="ChEBI" id="CHEBI:78533"/>
        <dbReference type="ChEBI" id="CHEBI:456215"/>
        <dbReference type="EC" id="6.1.1.11"/>
    </reaction>
</comment>
<dbReference type="Pfam" id="PF00587">
    <property type="entry name" value="tRNA-synt_2b"/>
    <property type="match status" value="1"/>
</dbReference>
<keyword evidence="4 12" id="KW-0963">Cytoplasm</keyword>
<feature type="binding site" evidence="12">
    <location>
        <position position="384"/>
    </location>
    <ligand>
        <name>L-serine</name>
        <dbReference type="ChEBI" id="CHEBI:33384"/>
    </ligand>
</feature>
<evidence type="ECO:0000256" key="5">
    <source>
        <dbReference type="ARBA" id="ARBA00022598"/>
    </source>
</evidence>
<feature type="binding site" evidence="12 13">
    <location>
        <position position="284"/>
    </location>
    <ligand>
        <name>L-serine</name>
        <dbReference type="ChEBI" id="CHEBI:33384"/>
    </ligand>
</feature>
<dbReference type="InterPro" id="IPR045864">
    <property type="entry name" value="aa-tRNA-synth_II/BPL/LPL"/>
</dbReference>
<dbReference type="UniPathway" id="UPA00906">
    <property type="reaction ID" value="UER00895"/>
</dbReference>
<dbReference type="InterPro" id="IPR006195">
    <property type="entry name" value="aa-tRNA-synth_II"/>
</dbReference>
<evidence type="ECO:0000256" key="7">
    <source>
        <dbReference type="ARBA" id="ARBA00022840"/>
    </source>
</evidence>
<dbReference type="AlphaFoldDB" id="A0A1H6TNG8"/>
<dbReference type="NCBIfam" id="TIGR00414">
    <property type="entry name" value="serS"/>
    <property type="match status" value="1"/>
</dbReference>
<organism evidence="17 18">
    <name type="scientific">Propionispira arboris</name>
    <dbReference type="NCBI Taxonomy" id="84035"/>
    <lineage>
        <taxon>Bacteria</taxon>
        <taxon>Bacillati</taxon>
        <taxon>Bacillota</taxon>
        <taxon>Negativicutes</taxon>
        <taxon>Selenomonadales</taxon>
        <taxon>Selenomonadaceae</taxon>
        <taxon>Propionispira</taxon>
    </lineage>
</organism>
<feature type="binding site" evidence="13">
    <location>
        <position position="230"/>
    </location>
    <ligand>
        <name>L-serine</name>
        <dbReference type="ChEBI" id="CHEBI:33384"/>
    </ligand>
</feature>
<evidence type="ECO:0000256" key="8">
    <source>
        <dbReference type="ARBA" id="ARBA00022917"/>
    </source>
</evidence>
<keyword evidence="8 12" id="KW-0648">Protein biosynthesis</keyword>
<dbReference type="Pfam" id="PF02403">
    <property type="entry name" value="Seryl_tRNA_N"/>
    <property type="match status" value="1"/>
</dbReference>
<dbReference type="CDD" id="cd00770">
    <property type="entry name" value="SerRS_core"/>
    <property type="match status" value="1"/>
</dbReference>
<comment type="subcellular location">
    <subcellularLocation>
        <location evidence="1 12">Cytoplasm</location>
    </subcellularLocation>
</comment>
<keyword evidence="5 12" id="KW-0436">Ligase</keyword>
<evidence type="ECO:0000256" key="1">
    <source>
        <dbReference type="ARBA" id="ARBA00004496"/>
    </source>
</evidence>
<dbReference type="GO" id="GO:0005524">
    <property type="term" value="F:ATP binding"/>
    <property type="evidence" value="ECO:0007669"/>
    <property type="project" value="UniProtKB-UniRule"/>
</dbReference>
<evidence type="ECO:0000256" key="14">
    <source>
        <dbReference type="PIRSR" id="PIRSR001529-2"/>
    </source>
</evidence>
<sequence length="424" mass="47865">MLDIKFVRDNPEKVEAALKNRRSSMTLAGFMELEKERRAILGEVEILKSQRNSVSKQVSVMKKNNENTDAIVLEMRQVGEKISGLDSRLKEVEAELRDIMLSIPNIPNESVPVGKDENDNPEVRKWGQPKQFDFTPKPHWEIGEDLGILDAERAAKVTGARFTFYKGLGARLERSLINFMMDLHTDQHGYTEMLAPFIANKESMIGTGQLPKFADDMFKLEGLDYYLVPTAEVPTTNYHRGEILDGDQLPEKYSAYTACFRAEAGSAGRDTRGLIRQHQFNKVELIKFVKPETSYDELEKLTNDAEHVLQILGLPYHVVLLCTGDMGFTAAKTYDIEVWLPSADMYREISSCSNTESYQARRADIKFRRDAKSKPEFVHTLNGSGLAVGRTVAAILENYQQADGSVIVPEALRKYMGVDIIKKA</sequence>
<accession>A0A1H6TNG8</accession>
<evidence type="ECO:0000256" key="13">
    <source>
        <dbReference type="PIRSR" id="PIRSR001529-1"/>
    </source>
</evidence>
<dbReference type="GO" id="GO:0016740">
    <property type="term" value="F:transferase activity"/>
    <property type="evidence" value="ECO:0007669"/>
    <property type="project" value="UniProtKB-ARBA"/>
</dbReference>
<comment type="subunit">
    <text evidence="12">Homodimer. The tRNA molecule binds across the dimer.</text>
</comment>
<comment type="similarity">
    <text evidence="3 12">Belongs to the class-II aminoacyl-tRNA synthetase family. Type-1 seryl-tRNA synthetase subfamily.</text>
</comment>
<evidence type="ECO:0000256" key="9">
    <source>
        <dbReference type="ARBA" id="ARBA00023146"/>
    </source>
</evidence>
<comment type="pathway">
    <text evidence="2 12">Aminoacyl-tRNA biosynthesis; selenocysteinyl-tRNA(Sec) biosynthesis; L-seryl-tRNA(Sec) from L-serine and tRNA(Sec): step 1/1.</text>
</comment>
<keyword evidence="6 12" id="KW-0547">Nucleotide-binding</keyword>
<dbReference type="PANTHER" id="PTHR43697">
    <property type="entry name" value="SERYL-TRNA SYNTHETASE"/>
    <property type="match status" value="1"/>
</dbReference>
<evidence type="ECO:0000259" key="16">
    <source>
        <dbReference type="PROSITE" id="PS50862"/>
    </source>
</evidence>
<protein>
    <recommendedName>
        <fullName evidence="12">Serine--tRNA ligase</fullName>
        <ecNumber evidence="12">6.1.1.11</ecNumber>
    </recommendedName>
    <alternativeName>
        <fullName evidence="12">Seryl-tRNA synthetase</fullName>
        <shortName evidence="12">SerRS</shortName>
    </alternativeName>
    <alternativeName>
        <fullName evidence="12">Seryl-tRNA(Ser/Sec) synthetase</fullName>
    </alternativeName>
</protein>
<keyword evidence="18" id="KW-1185">Reference proteome</keyword>
<dbReference type="InterPro" id="IPR010978">
    <property type="entry name" value="tRNA-bd_arm"/>
</dbReference>
<dbReference type="GO" id="GO:0004828">
    <property type="term" value="F:serine-tRNA ligase activity"/>
    <property type="evidence" value="ECO:0007669"/>
    <property type="project" value="UniProtKB-UniRule"/>
</dbReference>
<feature type="region of interest" description="Disordered" evidence="15">
    <location>
        <begin position="110"/>
        <end position="130"/>
    </location>
</feature>
<dbReference type="GO" id="GO:0140096">
    <property type="term" value="F:catalytic activity, acting on a protein"/>
    <property type="evidence" value="ECO:0007669"/>
    <property type="project" value="UniProtKB-ARBA"/>
</dbReference>
<dbReference type="InterPro" id="IPR042103">
    <property type="entry name" value="SerRS_1_N_sf"/>
</dbReference>
<dbReference type="InterPro" id="IPR002317">
    <property type="entry name" value="Ser-tRNA-ligase_type_1"/>
</dbReference>
<dbReference type="GO" id="GO:0006434">
    <property type="term" value="P:seryl-tRNA aminoacylation"/>
    <property type="evidence" value="ECO:0007669"/>
    <property type="project" value="UniProtKB-UniRule"/>
</dbReference>
<name>A0A1H6TNG8_9FIRM</name>